<feature type="region of interest" description="Disordered" evidence="1">
    <location>
        <begin position="51"/>
        <end position="73"/>
    </location>
</feature>
<proteinExistence type="predicted"/>
<evidence type="ECO:0000313" key="3">
    <source>
        <dbReference type="EMBL" id="MDR8020026.1"/>
    </source>
</evidence>
<name>A0ABU2DU36_9MICC</name>
<dbReference type="InterPro" id="IPR011335">
    <property type="entry name" value="Restrct_endonuc-II-like"/>
</dbReference>
<comment type="caution">
    <text evidence="3">The sequence shown here is derived from an EMBL/GenBank/DDBJ whole genome shotgun (WGS) entry which is preliminary data.</text>
</comment>
<reference evidence="3 4" key="1">
    <citation type="submission" date="2023-09" db="EMBL/GenBank/DDBJ databases">
        <title>Description of three actinobacteria isolated from air of manufacturing shop in a pharmaceutical factory.</title>
        <authorList>
            <person name="Zhang D.-F."/>
        </authorList>
    </citation>
    <scope>NUCLEOTIDE SEQUENCE [LARGE SCALE GENOMIC DNA]</scope>
    <source>
        <strain evidence="3 4">LY-0111</strain>
    </source>
</reference>
<dbReference type="Gene3D" id="3.40.960.10">
    <property type="entry name" value="VSR Endonuclease"/>
    <property type="match status" value="1"/>
</dbReference>
<feature type="domain" description="DUF559" evidence="2">
    <location>
        <begin position="252"/>
        <end position="322"/>
    </location>
</feature>
<evidence type="ECO:0000259" key="2">
    <source>
        <dbReference type="Pfam" id="PF04480"/>
    </source>
</evidence>
<dbReference type="Proteomes" id="UP001251870">
    <property type="component" value="Unassembled WGS sequence"/>
</dbReference>
<dbReference type="InterPro" id="IPR007569">
    <property type="entry name" value="DUF559"/>
</dbReference>
<sequence length="327" mass="36719">MKTPRPLPVPLRRGVFSRRQAQEYGVPPKRLRARDIIPVARGLYLWAHAEDSESTHPGTTHPGTTRPGTTSTPDLRHLRALQDGYQDSWFSHTTAAQLFGLRLPSRWQHDETIHISRLLISTTVTRAPELRSHAVVVNDGEVVTHLGLHVSRPARIFFDLMDRLNERELVALGDQLVRHPRPGLDAHTTPWETPASLAEVVGSHRKTRGIVTGRRAAARVRIGADSHPETMLRLAIEDAGLPEPTLQVRPSPRSVYTGDLGYEDAKIVLQYDGGTHFTAQQQARDQRRNHAFAHDGWLVILVNVEDLREDFRHVIDRLASALDARSP</sequence>
<protein>
    <submittedName>
        <fullName evidence="3">DUF559 domain-containing protein</fullName>
    </submittedName>
</protein>
<evidence type="ECO:0000256" key="1">
    <source>
        <dbReference type="SAM" id="MobiDB-lite"/>
    </source>
</evidence>
<accession>A0ABU2DU36</accession>
<evidence type="ECO:0000313" key="4">
    <source>
        <dbReference type="Proteomes" id="UP001251870"/>
    </source>
</evidence>
<organism evidence="3 4">
    <name type="scientific">Nesterenkonia aerolata</name>
    <dbReference type="NCBI Taxonomy" id="3074079"/>
    <lineage>
        <taxon>Bacteria</taxon>
        <taxon>Bacillati</taxon>
        <taxon>Actinomycetota</taxon>
        <taxon>Actinomycetes</taxon>
        <taxon>Micrococcales</taxon>
        <taxon>Micrococcaceae</taxon>
        <taxon>Nesterenkonia</taxon>
    </lineage>
</organism>
<feature type="compositionally biased region" description="Low complexity" evidence="1">
    <location>
        <begin position="55"/>
        <end position="73"/>
    </location>
</feature>
<keyword evidence="4" id="KW-1185">Reference proteome</keyword>
<dbReference type="RefSeq" id="WP_310549009.1">
    <property type="nucleotide sequence ID" value="NZ_JAVKGR010000015.1"/>
</dbReference>
<dbReference type="SUPFAM" id="SSF52980">
    <property type="entry name" value="Restriction endonuclease-like"/>
    <property type="match status" value="1"/>
</dbReference>
<gene>
    <name evidence="3" type="ORF">RIL96_10670</name>
</gene>
<dbReference type="EMBL" id="JAVKGR010000015">
    <property type="protein sequence ID" value="MDR8020026.1"/>
    <property type="molecule type" value="Genomic_DNA"/>
</dbReference>
<dbReference type="Pfam" id="PF04480">
    <property type="entry name" value="DUF559"/>
    <property type="match status" value="1"/>
</dbReference>